<accession>A0ABW2P5Y8</accession>
<evidence type="ECO:0000256" key="1">
    <source>
        <dbReference type="SAM" id="Phobius"/>
    </source>
</evidence>
<name>A0ABW2P5Y8_9ACTN</name>
<feature type="transmembrane region" description="Helical" evidence="1">
    <location>
        <begin position="84"/>
        <end position="107"/>
    </location>
</feature>
<keyword evidence="1" id="KW-1133">Transmembrane helix</keyword>
<protein>
    <recommendedName>
        <fullName evidence="4">Transmembrane transport protein</fullName>
    </recommendedName>
</protein>
<dbReference type="Proteomes" id="UP001596496">
    <property type="component" value="Unassembled WGS sequence"/>
</dbReference>
<gene>
    <name evidence="2" type="ORF">ACFQSB_14430</name>
</gene>
<dbReference type="RefSeq" id="WP_380826894.1">
    <property type="nucleotide sequence ID" value="NZ_JBHTCG010000008.1"/>
</dbReference>
<feature type="transmembrane region" description="Helical" evidence="1">
    <location>
        <begin position="113"/>
        <end position="133"/>
    </location>
</feature>
<reference evidence="3" key="1">
    <citation type="journal article" date="2019" name="Int. J. Syst. Evol. Microbiol.">
        <title>The Global Catalogue of Microorganisms (GCM) 10K type strain sequencing project: providing services to taxonomists for standard genome sequencing and annotation.</title>
        <authorList>
            <consortium name="The Broad Institute Genomics Platform"/>
            <consortium name="The Broad Institute Genome Sequencing Center for Infectious Disease"/>
            <person name="Wu L."/>
            <person name="Ma J."/>
        </authorList>
    </citation>
    <scope>NUCLEOTIDE SEQUENCE [LARGE SCALE GENOMIC DNA]</scope>
    <source>
        <strain evidence="3">CECT 7649</strain>
    </source>
</reference>
<organism evidence="2 3">
    <name type="scientific">Sphaerisporangium rhizosphaerae</name>
    <dbReference type="NCBI Taxonomy" id="2269375"/>
    <lineage>
        <taxon>Bacteria</taxon>
        <taxon>Bacillati</taxon>
        <taxon>Actinomycetota</taxon>
        <taxon>Actinomycetes</taxon>
        <taxon>Streptosporangiales</taxon>
        <taxon>Streptosporangiaceae</taxon>
        <taxon>Sphaerisporangium</taxon>
    </lineage>
</organism>
<feature type="transmembrane region" description="Helical" evidence="1">
    <location>
        <begin position="20"/>
        <end position="40"/>
    </location>
</feature>
<sequence length="160" mass="17289">MRPEDVLKRLDAPLSLRRRIGYVTLACAGLAGSGLIGVLWATEPGLPPRTKVAFAVLVAIGLCWAAFGGWAVTRRAPLFARDRVVAGWIGLGAWLTLTVGALVITTLRHKIDPSAIVMLLVLGILAVVNLRAARRARTALLRRKDELTQRHAPDGDDAER</sequence>
<evidence type="ECO:0008006" key="4">
    <source>
        <dbReference type="Google" id="ProtNLM"/>
    </source>
</evidence>
<keyword evidence="3" id="KW-1185">Reference proteome</keyword>
<evidence type="ECO:0000313" key="2">
    <source>
        <dbReference type="EMBL" id="MFC7383415.1"/>
    </source>
</evidence>
<comment type="caution">
    <text evidence="2">The sequence shown here is derived from an EMBL/GenBank/DDBJ whole genome shotgun (WGS) entry which is preliminary data.</text>
</comment>
<proteinExistence type="predicted"/>
<feature type="transmembrane region" description="Helical" evidence="1">
    <location>
        <begin position="52"/>
        <end position="72"/>
    </location>
</feature>
<keyword evidence="1" id="KW-0812">Transmembrane</keyword>
<dbReference type="EMBL" id="JBHTCG010000008">
    <property type="protein sequence ID" value="MFC7383415.1"/>
    <property type="molecule type" value="Genomic_DNA"/>
</dbReference>
<evidence type="ECO:0000313" key="3">
    <source>
        <dbReference type="Proteomes" id="UP001596496"/>
    </source>
</evidence>
<keyword evidence="1" id="KW-0472">Membrane</keyword>